<evidence type="ECO:0000313" key="2">
    <source>
        <dbReference type="Proteomes" id="UP000233551"/>
    </source>
</evidence>
<proteinExistence type="predicted"/>
<dbReference type="EMBL" id="PGOL01001733">
    <property type="protein sequence ID" value="PKI54965.1"/>
    <property type="molecule type" value="Genomic_DNA"/>
</dbReference>
<dbReference type="AlphaFoldDB" id="A0A2I0JFC4"/>
<protein>
    <submittedName>
        <fullName evidence="1">Uncharacterized protein</fullName>
    </submittedName>
</protein>
<name>A0A2I0JFC4_PUNGR</name>
<reference evidence="1 2" key="1">
    <citation type="submission" date="2017-11" db="EMBL/GenBank/DDBJ databases">
        <title>De-novo sequencing of pomegranate (Punica granatum L.) genome.</title>
        <authorList>
            <person name="Akparov Z."/>
            <person name="Amiraslanov A."/>
            <person name="Hajiyeva S."/>
            <person name="Abbasov M."/>
            <person name="Kaur K."/>
            <person name="Hamwieh A."/>
            <person name="Solovyev V."/>
            <person name="Salamov A."/>
            <person name="Braich B."/>
            <person name="Kosarev P."/>
            <person name="Mahmoud A."/>
            <person name="Hajiyev E."/>
            <person name="Babayeva S."/>
            <person name="Izzatullayeva V."/>
            <person name="Mammadov A."/>
            <person name="Mammadov A."/>
            <person name="Sharifova S."/>
            <person name="Ojaghi J."/>
            <person name="Eynullazada K."/>
            <person name="Bayramov B."/>
            <person name="Abdulazimova A."/>
            <person name="Shahmuradov I."/>
        </authorList>
    </citation>
    <scope>NUCLEOTIDE SEQUENCE [LARGE SCALE GENOMIC DNA]</scope>
    <source>
        <strain evidence="2">cv. AG2017</strain>
        <tissue evidence="1">Leaf</tissue>
    </source>
</reference>
<gene>
    <name evidence="1" type="ORF">CRG98_024637</name>
</gene>
<sequence>MHRVRRGYVHGRGGGMLARRGRTHSVVLVDALGSAKGRVLGHAMLGAGPGELFLRSRLVGEFLMRIVGMTMRPMHTSLEVGLMKRELKHKILEACMFRVGQSNERRPDKSNKLWRAC</sequence>
<keyword evidence="2" id="KW-1185">Reference proteome</keyword>
<dbReference type="Proteomes" id="UP000233551">
    <property type="component" value="Unassembled WGS sequence"/>
</dbReference>
<organism evidence="1 2">
    <name type="scientific">Punica granatum</name>
    <name type="common">Pomegranate</name>
    <dbReference type="NCBI Taxonomy" id="22663"/>
    <lineage>
        <taxon>Eukaryota</taxon>
        <taxon>Viridiplantae</taxon>
        <taxon>Streptophyta</taxon>
        <taxon>Embryophyta</taxon>
        <taxon>Tracheophyta</taxon>
        <taxon>Spermatophyta</taxon>
        <taxon>Magnoliopsida</taxon>
        <taxon>eudicotyledons</taxon>
        <taxon>Gunneridae</taxon>
        <taxon>Pentapetalae</taxon>
        <taxon>rosids</taxon>
        <taxon>malvids</taxon>
        <taxon>Myrtales</taxon>
        <taxon>Lythraceae</taxon>
        <taxon>Punica</taxon>
    </lineage>
</organism>
<comment type="caution">
    <text evidence="1">The sequence shown here is derived from an EMBL/GenBank/DDBJ whole genome shotgun (WGS) entry which is preliminary data.</text>
</comment>
<evidence type="ECO:0000313" key="1">
    <source>
        <dbReference type="EMBL" id="PKI54965.1"/>
    </source>
</evidence>
<accession>A0A2I0JFC4</accession>